<sequence length="462" mass="49190">MFKVILAITLCYLAAASYVAAQWGTVNKPFSVNSLWNSRPVNPILSGVTVPTSIYFPAIQAGAYSTGVFIASATDQPMTIYGPSATVGIQNVDIGGSVTSMVIPRWPANTVPATGSDGHCEIFDPIAKVIHSFWQLKNVTGVWRATLYGWAALDGTGWGDPAHYYQGARAVGIVSSAGIIRKHEVDDGDIMYRHALALSLTYNALANGSNTYVFPATSADSDAATTNSGAIPEGSLLMLPSSFNVSKLTTQKLRKVAETLKTYGARVVDRNYGTPYAIYVEIGANYSLHPPGGWSNTAASELQTIRAALRPLVSASSWLNGDGQPVTFTQNQNLLSMRGPWTLQSGDALGVFDTYKQAVVFPSKSARVTQTNSNGTGFAKLKWAKPIAGQSYNLTAITTGGGQLRLSFNLDCNNSTKVINSGALNNGQSFVFTWPASNCWHTLYAISGLNQASTVSASLIKV</sequence>
<dbReference type="AlphaFoldDB" id="D2W3G4"/>
<dbReference type="OrthoDB" id="15421at2759"/>
<dbReference type="VEuPathDB" id="AmoebaDB:NAEGRDRAFT_75935"/>
<reference evidence="2 3" key="1">
    <citation type="journal article" date="2010" name="Cell">
        <title>The genome of Naegleria gruberi illuminates early eukaryotic versatility.</title>
        <authorList>
            <person name="Fritz-Laylin L.K."/>
            <person name="Prochnik S.E."/>
            <person name="Ginger M.L."/>
            <person name="Dacks J.B."/>
            <person name="Carpenter M.L."/>
            <person name="Field M.C."/>
            <person name="Kuo A."/>
            <person name="Paredez A."/>
            <person name="Chapman J."/>
            <person name="Pham J."/>
            <person name="Shu S."/>
            <person name="Neupane R."/>
            <person name="Cipriano M."/>
            <person name="Mancuso J."/>
            <person name="Tu H."/>
            <person name="Salamov A."/>
            <person name="Lindquist E."/>
            <person name="Shapiro H."/>
            <person name="Lucas S."/>
            <person name="Grigoriev I.V."/>
            <person name="Cande W.Z."/>
            <person name="Fulton C."/>
            <person name="Rokhsar D.S."/>
            <person name="Dawson S.C."/>
        </authorList>
    </citation>
    <scope>NUCLEOTIDE SEQUENCE [LARGE SCALE GENOMIC DNA]</scope>
    <source>
        <strain evidence="2 3">NEG-M</strain>
    </source>
</reference>
<dbReference type="InParanoid" id="D2W3G4"/>
<evidence type="ECO:0000256" key="1">
    <source>
        <dbReference type="SAM" id="SignalP"/>
    </source>
</evidence>
<dbReference type="GeneID" id="8862480"/>
<gene>
    <name evidence="2" type="ORF">NAEGRDRAFT_75935</name>
</gene>
<protein>
    <submittedName>
        <fullName evidence="2">Predicted protein</fullName>
    </submittedName>
</protein>
<feature type="chain" id="PRO_5003038099" evidence="1">
    <location>
        <begin position="22"/>
        <end position="462"/>
    </location>
</feature>
<dbReference type="KEGG" id="ngr:NAEGRDRAFT_75935"/>
<feature type="signal peptide" evidence="1">
    <location>
        <begin position="1"/>
        <end position="21"/>
    </location>
</feature>
<evidence type="ECO:0000313" key="3">
    <source>
        <dbReference type="Proteomes" id="UP000006671"/>
    </source>
</evidence>
<keyword evidence="1" id="KW-0732">Signal</keyword>
<organism evidence="3">
    <name type="scientific">Naegleria gruberi</name>
    <name type="common">Amoeba</name>
    <dbReference type="NCBI Taxonomy" id="5762"/>
    <lineage>
        <taxon>Eukaryota</taxon>
        <taxon>Discoba</taxon>
        <taxon>Heterolobosea</taxon>
        <taxon>Tetramitia</taxon>
        <taxon>Eutetramitia</taxon>
        <taxon>Vahlkampfiidae</taxon>
        <taxon>Naegleria</taxon>
    </lineage>
</organism>
<dbReference type="EMBL" id="GG738931">
    <property type="protein sequence ID" value="EFC36418.1"/>
    <property type="molecule type" value="Genomic_DNA"/>
</dbReference>
<dbReference type="Proteomes" id="UP000006671">
    <property type="component" value="Unassembled WGS sequence"/>
</dbReference>
<evidence type="ECO:0000313" key="2">
    <source>
        <dbReference type="EMBL" id="EFC36418.1"/>
    </source>
</evidence>
<proteinExistence type="predicted"/>
<dbReference type="RefSeq" id="XP_002669162.1">
    <property type="nucleotide sequence ID" value="XM_002669116.1"/>
</dbReference>
<name>D2W3G4_NAEGR</name>
<keyword evidence="3" id="KW-1185">Reference proteome</keyword>
<accession>D2W3G4</accession>